<keyword evidence="2" id="KW-0812">Transmembrane</keyword>
<keyword evidence="7" id="KW-1185">Reference proteome</keyword>
<comment type="caution">
    <text evidence="6">The sequence shown here is derived from an EMBL/GenBank/DDBJ whole genome shotgun (WGS) entry which is preliminary data.</text>
</comment>
<dbReference type="PROSITE" id="PS50943">
    <property type="entry name" value="HTH_CROC1"/>
    <property type="match status" value="1"/>
</dbReference>
<reference evidence="6 7" key="1">
    <citation type="submission" date="2023-03" db="EMBL/GenBank/DDBJ databases">
        <title>Bacillus Genome Sequencing.</title>
        <authorList>
            <person name="Dunlap C."/>
        </authorList>
    </citation>
    <scope>NUCLEOTIDE SEQUENCE [LARGE SCALE GENOMIC DNA]</scope>
    <source>
        <strain evidence="6 7">B-23453</strain>
    </source>
</reference>
<keyword evidence="3" id="KW-1133">Transmembrane helix</keyword>
<protein>
    <submittedName>
        <fullName evidence="6">Helix-turn-helix domain-containing protein</fullName>
    </submittedName>
</protein>
<dbReference type="InterPro" id="IPR010982">
    <property type="entry name" value="Lambda_DNA-bd_dom_sf"/>
</dbReference>
<evidence type="ECO:0000256" key="2">
    <source>
        <dbReference type="ARBA" id="ARBA00022692"/>
    </source>
</evidence>
<accession>A0ABU6MIS5</accession>
<dbReference type="CDD" id="cd00093">
    <property type="entry name" value="HTH_XRE"/>
    <property type="match status" value="1"/>
</dbReference>
<evidence type="ECO:0000313" key="7">
    <source>
        <dbReference type="Proteomes" id="UP001341444"/>
    </source>
</evidence>
<dbReference type="SUPFAM" id="SSF47413">
    <property type="entry name" value="lambda repressor-like DNA-binding domains"/>
    <property type="match status" value="1"/>
</dbReference>
<feature type="domain" description="HTH cro/C1-type" evidence="5">
    <location>
        <begin position="13"/>
        <end position="67"/>
    </location>
</feature>
<dbReference type="EMBL" id="JARMAB010000022">
    <property type="protein sequence ID" value="MED1204425.1"/>
    <property type="molecule type" value="Genomic_DNA"/>
</dbReference>
<comment type="subcellular location">
    <subcellularLocation>
        <location evidence="1">Endomembrane system</location>
        <topology evidence="1">Multi-pass membrane protein</topology>
    </subcellularLocation>
</comment>
<dbReference type="InterPro" id="IPR010652">
    <property type="entry name" value="DUF1232"/>
</dbReference>
<evidence type="ECO:0000256" key="3">
    <source>
        <dbReference type="ARBA" id="ARBA00022989"/>
    </source>
</evidence>
<gene>
    <name evidence="6" type="ORF">P4T90_15355</name>
</gene>
<dbReference type="Gene3D" id="1.10.260.40">
    <property type="entry name" value="lambda repressor-like DNA-binding domains"/>
    <property type="match status" value="1"/>
</dbReference>
<dbReference type="InterPro" id="IPR001387">
    <property type="entry name" value="Cro/C1-type_HTH"/>
</dbReference>
<name>A0ABU6MIS5_9BACI</name>
<keyword evidence="4" id="KW-0472">Membrane</keyword>
<evidence type="ECO:0000259" key="5">
    <source>
        <dbReference type="PROSITE" id="PS50943"/>
    </source>
</evidence>
<evidence type="ECO:0000256" key="1">
    <source>
        <dbReference type="ARBA" id="ARBA00004127"/>
    </source>
</evidence>
<sequence length="211" mass="23603">MSDVDTNKLGKQIKKLLEEQKLSMRMLSAKTGIDTATISRIINGKRKAKPEHLQKFAECLHVPIADLFKAAGFPIEQKLETTFDLTSSVNSIQDILAASELYEKNFTIGSVKQKLEEYKGYVQTNEGTQTILNKFESKLQSIGAIGPFISQLKGMYERFRLRQGTPVELILIGAALLYFISPVDVIPDYIFPIGYLDDAMAVQIIADILNK</sequence>
<dbReference type="Pfam" id="PF06803">
    <property type="entry name" value="DUF1232"/>
    <property type="match status" value="1"/>
</dbReference>
<dbReference type="RefSeq" id="WP_066269550.1">
    <property type="nucleotide sequence ID" value="NZ_JARMAB010000022.1"/>
</dbReference>
<organism evidence="6 7">
    <name type="scientific">Heyndrickxia acidicola</name>
    <dbReference type="NCBI Taxonomy" id="209389"/>
    <lineage>
        <taxon>Bacteria</taxon>
        <taxon>Bacillati</taxon>
        <taxon>Bacillota</taxon>
        <taxon>Bacilli</taxon>
        <taxon>Bacillales</taxon>
        <taxon>Bacillaceae</taxon>
        <taxon>Heyndrickxia</taxon>
    </lineage>
</organism>
<evidence type="ECO:0000256" key="4">
    <source>
        <dbReference type="ARBA" id="ARBA00023136"/>
    </source>
</evidence>
<dbReference type="Proteomes" id="UP001341444">
    <property type="component" value="Unassembled WGS sequence"/>
</dbReference>
<dbReference type="Pfam" id="PF01381">
    <property type="entry name" value="HTH_3"/>
    <property type="match status" value="1"/>
</dbReference>
<dbReference type="SMART" id="SM00530">
    <property type="entry name" value="HTH_XRE"/>
    <property type="match status" value="1"/>
</dbReference>
<evidence type="ECO:0000313" key="6">
    <source>
        <dbReference type="EMBL" id="MED1204425.1"/>
    </source>
</evidence>
<proteinExistence type="predicted"/>